<reference evidence="1" key="1">
    <citation type="submission" date="2023-06" db="EMBL/GenBank/DDBJ databases">
        <authorList>
            <person name="Kurt Z."/>
        </authorList>
    </citation>
    <scope>NUCLEOTIDE SEQUENCE</scope>
</reference>
<name>A0AA86TGU0_9EUKA</name>
<sequence length="134" mass="15819">MFGQTQRHVIFSVDENDEDRLNNCDRPLISKSTFQHNFKPQLPAHCVSLMQRLCPKHYQQQTEDEIKYVAEVPIKPFHLNSFVSVNQLETQRAQVDETQNYDPTLPNNLQYYEFCVPHIDVQNLDQQTKKKKAK</sequence>
<evidence type="ECO:0000313" key="1">
    <source>
        <dbReference type="EMBL" id="CAI9912853.1"/>
    </source>
</evidence>
<organism evidence="1">
    <name type="scientific">Hexamita inflata</name>
    <dbReference type="NCBI Taxonomy" id="28002"/>
    <lineage>
        <taxon>Eukaryota</taxon>
        <taxon>Metamonada</taxon>
        <taxon>Diplomonadida</taxon>
        <taxon>Hexamitidae</taxon>
        <taxon>Hexamitinae</taxon>
        <taxon>Hexamita</taxon>
    </lineage>
</organism>
<dbReference type="EMBL" id="CAXDID020000700">
    <property type="protein sequence ID" value="CAL6111074.1"/>
    <property type="molecule type" value="Genomic_DNA"/>
</dbReference>
<dbReference type="EMBL" id="CAXDID020000163">
    <property type="protein sequence ID" value="CAL6045439.1"/>
    <property type="molecule type" value="Genomic_DNA"/>
</dbReference>
<evidence type="ECO:0000313" key="2">
    <source>
        <dbReference type="EMBL" id="CAL6045439.1"/>
    </source>
</evidence>
<proteinExistence type="predicted"/>
<evidence type="ECO:0000313" key="3">
    <source>
        <dbReference type="EMBL" id="CAL6111074.1"/>
    </source>
</evidence>
<dbReference type="AlphaFoldDB" id="A0AA86TGU0"/>
<accession>A0AA86TGU0</accession>
<keyword evidence="4" id="KW-1185">Reference proteome</keyword>
<comment type="caution">
    <text evidence="1">The sequence shown here is derived from an EMBL/GenBank/DDBJ whole genome shotgun (WGS) entry which is preliminary data.</text>
</comment>
<evidence type="ECO:0000313" key="4">
    <source>
        <dbReference type="Proteomes" id="UP001642409"/>
    </source>
</evidence>
<protein>
    <submittedName>
        <fullName evidence="2">Hypothetical_protein</fullName>
    </submittedName>
</protein>
<dbReference type="Proteomes" id="UP001642409">
    <property type="component" value="Unassembled WGS sequence"/>
</dbReference>
<dbReference type="EMBL" id="CATOUU010000005">
    <property type="protein sequence ID" value="CAI9912853.1"/>
    <property type="molecule type" value="Genomic_DNA"/>
</dbReference>
<gene>
    <name evidence="2" type="ORF">HINF_LOCUS41040</name>
    <name evidence="1" type="ORF">HINF_LOCUS498</name>
    <name evidence="3" type="ORF">HINF_LOCUS76223</name>
</gene>
<reference evidence="2 4" key="2">
    <citation type="submission" date="2024-07" db="EMBL/GenBank/DDBJ databases">
        <authorList>
            <person name="Akdeniz Z."/>
        </authorList>
    </citation>
    <scope>NUCLEOTIDE SEQUENCE [LARGE SCALE GENOMIC DNA]</scope>
</reference>